<evidence type="ECO:0000256" key="4">
    <source>
        <dbReference type="ARBA" id="ARBA00022833"/>
    </source>
</evidence>
<evidence type="ECO:0000256" key="3">
    <source>
        <dbReference type="ARBA" id="ARBA00022771"/>
    </source>
</evidence>
<dbReference type="PANTHER" id="PTHR46481">
    <property type="entry name" value="ZINC FINGER BED DOMAIN-CONTAINING PROTEIN 4"/>
    <property type="match status" value="1"/>
</dbReference>
<evidence type="ECO:0000313" key="7">
    <source>
        <dbReference type="EMBL" id="MBW0462035.1"/>
    </source>
</evidence>
<evidence type="ECO:0000256" key="5">
    <source>
        <dbReference type="ARBA" id="ARBA00023242"/>
    </source>
</evidence>
<keyword evidence="4" id="KW-0862">Zinc</keyword>
<evidence type="ECO:0000256" key="2">
    <source>
        <dbReference type="ARBA" id="ARBA00022723"/>
    </source>
</evidence>
<dbReference type="GO" id="GO:0005634">
    <property type="term" value="C:nucleus"/>
    <property type="evidence" value="ECO:0007669"/>
    <property type="project" value="UniProtKB-SubCell"/>
</dbReference>
<evidence type="ECO:0000256" key="1">
    <source>
        <dbReference type="ARBA" id="ARBA00004123"/>
    </source>
</evidence>
<protein>
    <recommendedName>
        <fullName evidence="6">HAT C-terminal dimerisation domain-containing protein</fullName>
    </recommendedName>
</protein>
<evidence type="ECO:0000259" key="6">
    <source>
        <dbReference type="Pfam" id="PF05699"/>
    </source>
</evidence>
<dbReference type="AlphaFoldDB" id="A0A9Q3BB50"/>
<keyword evidence="2" id="KW-0479">Metal-binding</keyword>
<evidence type="ECO:0000313" key="8">
    <source>
        <dbReference type="Proteomes" id="UP000765509"/>
    </source>
</evidence>
<proteinExistence type="predicted"/>
<dbReference type="GO" id="GO:0046983">
    <property type="term" value="F:protein dimerization activity"/>
    <property type="evidence" value="ECO:0007669"/>
    <property type="project" value="InterPro"/>
</dbReference>
<feature type="domain" description="HAT C-terminal dimerisation" evidence="6">
    <location>
        <begin position="216"/>
        <end position="289"/>
    </location>
</feature>
<sequence length="337" mass="38319">MTHWNYFLKQVQRAQLLKNSIQLYTQTLHGSACVLNDEVWASMEFMEPILQMFEGACNLFQREGPTKHFVLPIYNSLIKKLHHYACDSPPAWSQACHAAIDKTHKYKDHEMKNNDTLMATLLNPSYWQGMFKLIGLTPQRSQEVMDALSQEYLILTADSSPIGEDLRVSTSPCPNKDSPQRKLLKMYDCALQLTSSNPTQTGNMDEVFSYLQNQHPIMEGEDILKYWKRQMITGAYPELGKIALRYLLIPASSAAIERVFSQSGHLITPTRARMASKTIAHLCCLKDALDLYSGSDLQFSCRIVVTILLTVICPLSEMQYLVFAKSLVSSKRFIGTY</sequence>
<keyword evidence="5" id="KW-0539">Nucleus</keyword>
<keyword evidence="8" id="KW-1185">Reference proteome</keyword>
<keyword evidence="3" id="KW-0863">Zinc-finger</keyword>
<dbReference type="PANTHER" id="PTHR46481:SF10">
    <property type="entry name" value="ZINC FINGER BED DOMAIN-CONTAINING PROTEIN 39"/>
    <property type="match status" value="1"/>
</dbReference>
<dbReference type="SUPFAM" id="SSF53098">
    <property type="entry name" value="Ribonuclease H-like"/>
    <property type="match status" value="1"/>
</dbReference>
<accession>A0A9Q3BB50</accession>
<dbReference type="InterPro" id="IPR052035">
    <property type="entry name" value="ZnF_BED_domain_contain"/>
</dbReference>
<dbReference type="EMBL" id="AVOT02000264">
    <property type="protein sequence ID" value="MBW0462035.1"/>
    <property type="molecule type" value="Genomic_DNA"/>
</dbReference>
<dbReference type="GO" id="GO:0008270">
    <property type="term" value="F:zinc ion binding"/>
    <property type="evidence" value="ECO:0007669"/>
    <property type="project" value="UniProtKB-KW"/>
</dbReference>
<dbReference type="Proteomes" id="UP000765509">
    <property type="component" value="Unassembled WGS sequence"/>
</dbReference>
<name>A0A9Q3BB50_9BASI</name>
<organism evidence="7 8">
    <name type="scientific">Austropuccinia psidii MF-1</name>
    <dbReference type="NCBI Taxonomy" id="1389203"/>
    <lineage>
        <taxon>Eukaryota</taxon>
        <taxon>Fungi</taxon>
        <taxon>Dikarya</taxon>
        <taxon>Basidiomycota</taxon>
        <taxon>Pucciniomycotina</taxon>
        <taxon>Pucciniomycetes</taxon>
        <taxon>Pucciniales</taxon>
        <taxon>Sphaerophragmiaceae</taxon>
        <taxon>Austropuccinia</taxon>
    </lineage>
</organism>
<reference evidence="7" key="1">
    <citation type="submission" date="2021-03" db="EMBL/GenBank/DDBJ databases">
        <title>Draft genome sequence of rust myrtle Austropuccinia psidii MF-1, a brazilian biotype.</title>
        <authorList>
            <person name="Quecine M.C."/>
            <person name="Pachon D.M.R."/>
            <person name="Bonatelli M.L."/>
            <person name="Correr F.H."/>
            <person name="Franceschini L.M."/>
            <person name="Leite T.F."/>
            <person name="Margarido G.R.A."/>
            <person name="Almeida C.A."/>
            <person name="Ferrarezi J.A."/>
            <person name="Labate C.A."/>
        </authorList>
    </citation>
    <scope>NUCLEOTIDE SEQUENCE</scope>
    <source>
        <strain evidence="7">MF-1</strain>
    </source>
</reference>
<gene>
    <name evidence="7" type="ORF">O181_001750</name>
</gene>
<dbReference type="Pfam" id="PF05699">
    <property type="entry name" value="Dimer_Tnp_hAT"/>
    <property type="match status" value="1"/>
</dbReference>
<dbReference type="InterPro" id="IPR012337">
    <property type="entry name" value="RNaseH-like_sf"/>
</dbReference>
<dbReference type="InterPro" id="IPR008906">
    <property type="entry name" value="HATC_C_dom"/>
</dbReference>
<dbReference type="OrthoDB" id="3264316at2759"/>
<comment type="caution">
    <text evidence="7">The sequence shown here is derived from an EMBL/GenBank/DDBJ whole genome shotgun (WGS) entry which is preliminary data.</text>
</comment>
<comment type="subcellular location">
    <subcellularLocation>
        <location evidence="1">Nucleus</location>
    </subcellularLocation>
</comment>